<keyword evidence="3" id="KW-1185">Reference proteome</keyword>
<feature type="chain" id="PRO_5045369559" evidence="1">
    <location>
        <begin position="20"/>
        <end position="488"/>
    </location>
</feature>
<proteinExistence type="predicted"/>
<dbReference type="EMBL" id="JAUCBP010000001">
    <property type="protein sequence ID" value="MDM7859276.1"/>
    <property type="molecule type" value="Genomic_DNA"/>
</dbReference>
<accession>A0ABT7SSV9</accession>
<comment type="caution">
    <text evidence="2">The sequence shown here is derived from an EMBL/GenBank/DDBJ whole genome shotgun (WGS) entry which is preliminary data.</text>
</comment>
<dbReference type="InterPro" id="IPR026950">
    <property type="entry name" value="Caps_assemb_Wzi"/>
</dbReference>
<keyword evidence="1" id="KW-0732">Signal</keyword>
<name>A0ABT7SSV9_9ALTE</name>
<sequence>MRKILIGSILTVASLQAAATPWIGTLDPQLHNDLVTLTEYRALDSVVNTYPVPWKGIANQLKQLDESQYPEHVRLAVLRLRHYLRQEQLQSVDSYLELYGASDPSRFTAFNGEQRPSALLTNTTEVTSGRWSAQLSVNLEPGGERNLDQSYVAVQVADWTLAVSAMDQWWGPAHATSLILTDNARPVPSVGISRATTEASKSKWLSWLGSWYFTAQLGQLESERAIPDTRLWRTRLTFSPVKGLELGAAWSAMWGGEGQPNGFSDFIDVITFQNICADGSSSCDSALFTKQGNHIAGFDLKYSFMLADTPMSLYAQRVGEDAIDTYRVTDNAYLYGFSTYWQGAKLYLETSDTNVACGNDGSDRKNCYYESSIYPDGYRYYDRAIGSTFDSDAKHITFGGYYHPTSRDLIGWQLSKIELNPDGEAPSPLLTDSVEEELWYVSGYYQTAWRDWQIKIGGNIAQREFNLDQRDNETDYNLYLHLRYAITE</sequence>
<dbReference type="Gene3D" id="2.40.160.130">
    <property type="entry name" value="Capsule assembly protein Wzi"/>
    <property type="match status" value="1"/>
</dbReference>
<evidence type="ECO:0000313" key="3">
    <source>
        <dbReference type="Proteomes" id="UP001234343"/>
    </source>
</evidence>
<organism evidence="2 3">
    <name type="scientific">Alteromonas arenosi</name>
    <dbReference type="NCBI Taxonomy" id="3055817"/>
    <lineage>
        <taxon>Bacteria</taxon>
        <taxon>Pseudomonadati</taxon>
        <taxon>Pseudomonadota</taxon>
        <taxon>Gammaproteobacteria</taxon>
        <taxon>Alteromonadales</taxon>
        <taxon>Alteromonadaceae</taxon>
        <taxon>Alteromonas/Salinimonas group</taxon>
        <taxon>Alteromonas</taxon>
    </lineage>
</organism>
<dbReference type="Proteomes" id="UP001234343">
    <property type="component" value="Unassembled WGS sequence"/>
</dbReference>
<gene>
    <name evidence="2" type="ORF">QTP81_01485</name>
</gene>
<dbReference type="Pfam" id="PF14052">
    <property type="entry name" value="Caps_assemb_Wzi"/>
    <property type="match status" value="1"/>
</dbReference>
<dbReference type="InterPro" id="IPR038636">
    <property type="entry name" value="Wzi_sf"/>
</dbReference>
<feature type="signal peptide" evidence="1">
    <location>
        <begin position="1"/>
        <end position="19"/>
    </location>
</feature>
<dbReference type="RefSeq" id="WP_289363194.1">
    <property type="nucleotide sequence ID" value="NZ_JAUCBP010000001.1"/>
</dbReference>
<evidence type="ECO:0000313" key="2">
    <source>
        <dbReference type="EMBL" id="MDM7859276.1"/>
    </source>
</evidence>
<reference evidence="2 3" key="1">
    <citation type="submission" date="2023-06" db="EMBL/GenBank/DDBJ databases">
        <title>Alteromonas sp. ASW11-36 isolated from intertidal sand.</title>
        <authorList>
            <person name="Li Y."/>
        </authorList>
    </citation>
    <scope>NUCLEOTIDE SEQUENCE [LARGE SCALE GENOMIC DNA]</scope>
    <source>
        <strain evidence="2 3">ASW11-36</strain>
    </source>
</reference>
<protein>
    <submittedName>
        <fullName evidence="2">Capsule assembly Wzi family protein</fullName>
    </submittedName>
</protein>
<evidence type="ECO:0000256" key="1">
    <source>
        <dbReference type="SAM" id="SignalP"/>
    </source>
</evidence>